<dbReference type="Proteomes" id="UP001149074">
    <property type="component" value="Unassembled WGS sequence"/>
</dbReference>
<feature type="region of interest" description="Disordered" evidence="1">
    <location>
        <begin position="1"/>
        <end position="99"/>
    </location>
</feature>
<evidence type="ECO:0000313" key="3">
    <source>
        <dbReference type="Proteomes" id="UP001149074"/>
    </source>
</evidence>
<keyword evidence="3" id="KW-1185">Reference proteome</keyword>
<reference evidence="2" key="1">
    <citation type="submission" date="2022-11" db="EMBL/GenBank/DDBJ databases">
        <authorList>
            <person name="Petersen C."/>
        </authorList>
    </citation>
    <scope>NUCLEOTIDE SEQUENCE</scope>
    <source>
        <strain evidence="2">IBT 30761</strain>
    </source>
</reference>
<evidence type="ECO:0000313" key="2">
    <source>
        <dbReference type="EMBL" id="KAJ5089447.1"/>
    </source>
</evidence>
<dbReference type="RefSeq" id="XP_056471429.1">
    <property type="nucleotide sequence ID" value="XM_056620623.1"/>
</dbReference>
<name>A0A9W9K278_9EURO</name>
<evidence type="ECO:0000256" key="1">
    <source>
        <dbReference type="SAM" id="MobiDB-lite"/>
    </source>
</evidence>
<comment type="caution">
    <text evidence="2">The sequence shown here is derived from an EMBL/GenBank/DDBJ whole genome shotgun (WGS) entry which is preliminary data.</text>
</comment>
<protein>
    <submittedName>
        <fullName evidence="2">Uncharacterized protein</fullName>
    </submittedName>
</protein>
<dbReference type="GeneID" id="81359602"/>
<dbReference type="AlphaFoldDB" id="A0A9W9K278"/>
<proteinExistence type="predicted"/>
<feature type="compositionally biased region" description="Low complexity" evidence="1">
    <location>
        <begin position="39"/>
        <end position="64"/>
    </location>
</feature>
<dbReference type="EMBL" id="JAPQKI010000009">
    <property type="protein sequence ID" value="KAJ5089447.1"/>
    <property type="molecule type" value="Genomic_DNA"/>
</dbReference>
<gene>
    <name evidence="2" type="ORF">N7532_008131</name>
</gene>
<reference evidence="2" key="2">
    <citation type="journal article" date="2023" name="IMA Fungus">
        <title>Comparative genomic study of the Penicillium genus elucidates a diverse pangenome and 15 lateral gene transfer events.</title>
        <authorList>
            <person name="Petersen C."/>
            <person name="Sorensen T."/>
            <person name="Nielsen M.R."/>
            <person name="Sondergaard T.E."/>
            <person name="Sorensen J.L."/>
            <person name="Fitzpatrick D.A."/>
            <person name="Frisvad J.C."/>
            <person name="Nielsen K.L."/>
        </authorList>
    </citation>
    <scope>NUCLEOTIDE SEQUENCE</scope>
    <source>
        <strain evidence="2">IBT 30761</strain>
    </source>
</reference>
<organism evidence="2 3">
    <name type="scientific">Penicillium argentinense</name>
    <dbReference type="NCBI Taxonomy" id="1131581"/>
    <lineage>
        <taxon>Eukaryota</taxon>
        <taxon>Fungi</taxon>
        <taxon>Dikarya</taxon>
        <taxon>Ascomycota</taxon>
        <taxon>Pezizomycotina</taxon>
        <taxon>Eurotiomycetes</taxon>
        <taxon>Eurotiomycetidae</taxon>
        <taxon>Eurotiales</taxon>
        <taxon>Aspergillaceae</taxon>
        <taxon>Penicillium</taxon>
    </lineage>
</organism>
<sequence>MAPNSKDPDGDSEMASSVDSIHADSDGAGSGARTPTRPAQASSAAAAAAASELSPPGSQPQQSSEFATISSLAAVPDSDISGTGKGADAPIAAWKSKRAQEDYQRAMESVIDQDFNLNEFGDPFDERDLEQKLS</sequence>
<accession>A0A9W9K278</accession>
<dbReference type="OrthoDB" id="5377039at2759"/>